<evidence type="ECO:0000313" key="2">
    <source>
        <dbReference type="Proteomes" id="UP000046947"/>
    </source>
</evidence>
<gene>
    <name evidence="1" type="ORF">ERS007688_01860</name>
</gene>
<dbReference type="Proteomes" id="UP000046947">
    <property type="component" value="Unassembled WGS sequence"/>
</dbReference>
<dbReference type="SUPFAM" id="SSF55315">
    <property type="entry name" value="L30e-like"/>
    <property type="match status" value="1"/>
</dbReference>
<dbReference type="Gene3D" id="3.30.1330.30">
    <property type="match status" value="1"/>
</dbReference>
<name>A0A654TLX4_MYCTX</name>
<dbReference type="AlphaFoldDB" id="A0A654TLX4"/>
<dbReference type="Pfam" id="PF18844">
    <property type="entry name" value="baeRF_family2"/>
    <property type="match status" value="1"/>
</dbReference>
<protein>
    <submittedName>
        <fullName evidence="1">Uncharacterized protein</fullName>
    </submittedName>
</protein>
<proteinExistence type="predicted"/>
<dbReference type="InterPro" id="IPR029064">
    <property type="entry name" value="Ribosomal_eL30-like_sf"/>
</dbReference>
<sequence length="200" mass="21345">MNCRAVADHLTRLVDAADPEVVFVSGEVRSRTDLLSTLPQRVAVRVSQLHAGPRKSALDEEEIWDLTSAEFTRRRYAEITNVAQQFEAEIGRGSGLAAQGLAEVCAALRDGDVDTLIVGELGEATVVTGKARTTVARDADMLSELGEPVDRVARADEALPFAAIAVGAALVRDDNRIAPLDGVGALLRYAATNRLGSHRS</sequence>
<dbReference type="EMBL" id="CFOH01000266">
    <property type="protein sequence ID" value="CFE51085.1"/>
    <property type="molecule type" value="Genomic_DNA"/>
</dbReference>
<reference evidence="1 2" key="1">
    <citation type="submission" date="2015-03" db="EMBL/GenBank/DDBJ databases">
        <authorList>
            <consortium name="Pathogen Informatics"/>
        </authorList>
    </citation>
    <scope>NUCLEOTIDE SEQUENCE [LARGE SCALE GENOMIC DNA]</scope>
    <source>
        <strain evidence="1 2">H09601792</strain>
    </source>
</reference>
<dbReference type="InterPro" id="IPR040701">
    <property type="entry name" value="Bact_RF_family2"/>
</dbReference>
<evidence type="ECO:0000313" key="1">
    <source>
        <dbReference type="EMBL" id="CFE51085.1"/>
    </source>
</evidence>
<accession>A0A654TLX4</accession>
<organism evidence="1 2">
    <name type="scientific">Mycobacterium tuberculosis</name>
    <dbReference type="NCBI Taxonomy" id="1773"/>
    <lineage>
        <taxon>Bacteria</taxon>
        <taxon>Bacillati</taxon>
        <taxon>Actinomycetota</taxon>
        <taxon>Actinomycetes</taxon>
        <taxon>Mycobacteriales</taxon>
        <taxon>Mycobacteriaceae</taxon>
        <taxon>Mycobacterium</taxon>
        <taxon>Mycobacterium tuberculosis complex</taxon>
    </lineage>
</organism>